<feature type="repeat" description="WD" evidence="3">
    <location>
        <begin position="1499"/>
        <end position="1531"/>
    </location>
</feature>
<dbReference type="Proteomes" id="UP001373714">
    <property type="component" value="Unassembled WGS sequence"/>
</dbReference>
<dbReference type="Gene3D" id="2.130.10.10">
    <property type="entry name" value="YVTN repeat-like/Quinoprotein amine dehydrogenase"/>
    <property type="match status" value="5"/>
</dbReference>
<dbReference type="PRINTS" id="PR00320">
    <property type="entry name" value="GPROTEINBRPT"/>
</dbReference>
<keyword evidence="1 3" id="KW-0853">WD repeat</keyword>
<dbReference type="InterPro" id="IPR035994">
    <property type="entry name" value="Nucleoside_phosphorylase_sf"/>
</dbReference>
<evidence type="ECO:0000256" key="2">
    <source>
        <dbReference type="ARBA" id="ARBA00022737"/>
    </source>
</evidence>
<dbReference type="InterPro" id="IPR011047">
    <property type="entry name" value="Quinoprotein_ADH-like_sf"/>
</dbReference>
<keyword evidence="6" id="KW-1185">Reference proteome</keyword>
<evidence type="ECO:0000256" key="3">
    <source>
        <dbReference type="PROSITE-ProRule" id="PRU00221"/>
    </source>
</evidence>
<dbReference type="SUPFAM" id="SSF53167">
    <property type="entry name" value="Purine and uridine phosphorylases"/>
    <property type="match status" value="1"/>
</dbReference>
<dbReference type="SUPFAM" id="SSF50978">
    <property type="entry name" value="WD40 repeat-like"/>
    <property type="match status" value="1"/>
</dbReference>
<sequence>MGRQLDSEDYTIALICALPLEAAAATAIFDEKHDAPRLQGQPDDNAYVFGRISYYNVIVTTLPAGCYGTNSAAIVVARMCSSFRSIKSGLMVGIGGGVPIKADIRLGDIVVSQPGLGFGGVLQYDFGKTVPGGFFQTGSLNNPPQIFLSAVAELQRKYFEPRYDPVNEIITEILRKGSLRGEFRRPPPESDRLFRAEYSHPSKNSSCDECSPEEVVQRLPYSRSTDKSRIHYGLIASGNQVMKDAIARDNIAQEKDVLCFEMEAAGLMNQLPCLVIRGICDYCDSHKNKIWQHHAALAAAAFAKALLLQLPTPTVLNEDRQIQNDQKRKRRYSDSDNYKSARTKQINFTEIPSVRDAEFDSYADELDARCHPDTRTDLLRQIDQWAESSQGKCIFWLNGVAGTGKSTISRTVAQRFQDKSQLGASFFFKRGESERDNPSKFFTTIAIQLLRVIPDLVPHIRNAIDKEPEIATKSLDRQFESLIFQPLQKLHQISAPLVLVIDAFDECEDERIKQVLYLLARMRELTTAKIRIFLTSRPELPIRLGFDRLSPGTHEGIILQELPPDTIEHDISVFLRAEFHKIVLNSEEHSADYQISTDWPSEESIRKLTQLAKPLFIFAATLCRFIGDNLDWDPKERLANILNYGTTGEGSQLDRTYLPVFRQFELSRSKLQLKRFGQEFRKIVGSIVNLADPLSASSLAGLLGKSKEEINSKLGGLHSVLSVPSDSNLPIRPLHLSFREFLVDPDKENDDYWFWINEKETHAMIAARCLEVLFAGPNKESKNKRSIFEGLRENICSLEYPGMPRKELSNARICERLPKHAQYACRYWVYHLKHSGRRINDEDIIYEFLSTHFLHWLEALSILGRISDSIGFVDTLRSLVAENEGPKFLAFLHDARRFLLQSRWIIDQAPLQLYSSAIIFSPEQSIIRTIFQSRVVPQWICRLPKTPKSWGAELQQLEGHTSTVNCVAFSPDGRQLASGSSDETVRLWDAKTGQGVKVLRHKGPVLQVAFSFDNKYLAALSGNVLLWDVITGHQLKNLGGNSEYRRIYDFAFSPDSEYLATASGSVILWGVPTGCQLKTFGSEPDGVVLLAFSPNSKLLASVSGYGSIINIRNVETGKEVKTFSHDPRVERIAFSPDGNLLVLVSKDFHIWDVTTWRKVTTLGSDQRLQVSSITGCETMLGGIRSFELSPDGKQLAYSFWSISQGDIELLDLTSGLATKIKGNGFSIRAIAFSPDSEQLASASDDYTIKIWDAMAKPMGTVERHSLLGQSVVFSPDNKQLASSSEDGTINLWDAATGELFKTFEDRYAGSIKPQPHQLFFLNDRELLSISESGKITIWDIATGQKRKAFTHIHGIYGAILSPNGKHLALARRWSEQPNRLPTSTSGVIMEDIDVWDLETGEMRTFKGPAIDSRVLAFSPDSKELASGCSPVTLWNLLTGQETTWETGRPFTFPGRSFCAIVFSPDSKNLALAEYEKIQVWNLVTGSDVRTLYVRGEASALALSPNNRYLAFASNEQMVELWDLVTGERQKSIILQTAVRSLRFSEDAYGESLETDKGTLFIPPKFSAALKMSGTFLNGEWITQDGQDLLWLPHGYRSDFSVVRENLLVISGPSRTVTFLEINYQKGSDAIIES</sequence>
<evidence type="ECO:0000313" key="6">
    <source>
        <dbReference type="Proteomes" id="UP001373714"/>
    </source>
</evidence>
<dbReference type="PROSITE" id="PS50294">
    <property type="entry name" value="WD_REPEATS_REGION"/>
    <property type="match status" value="3"/>
</dbReference>
<evidence type="ECO:0000313" key="5">
    <source>
        <dbReference type="EMBL" id="KAK6334442.1"/>
    </source>
</evidence>
<feature type="domain" description="NACHT" evidence="4">
    <location>
        <begin position="393"/>
        <end position="538"/>
    </location>
</feature>
<feature type="repeat" description="WD" evidence="3">
    <location>
        <begin position="957"/>
        <end position="998"/>
    </location>
</feature>
<gene>
    <name evidence="5" type="ORF">TWF730_003656</name>
</gene>
<reference evidence="5 6" key="1">
    <citation type="submission" date="2019-10" db="EMBL/GenBank/DDBJ databases">
        <authorList>
            <person name="Palmer J.M."/>
        </authorList>
    </citation>
    <scope>NUCLEOTIDE SEQUENCE [LARGE SCALE GENOMIC DNA]</scope>
    <source>
        <strain evidence="5 6">TWF730</strain>
    </source>
</reference>
<comment type="caution">
    <text evidence="5">The sequence shown here is derived from an EMBL/GenBank/DDBJ whole genome shotgun (WGS) entry which is preliminary data.</text>
</comment>
<dbReference type="InterPro" id="IPR001680">
    <property type="entry name" value="WD40_rpt"/>
</dbReference>
<dbReference type="CDD" id="cd00200">
    <property type="entry name" value="WD40"/>
    <property type="match status" value="2"/>
</dbReference>
<keyword evidence="2" id="KW-0677">Repeat</keyword>
<dbReference type="PANTHER" id="PTHR44129">
    <property type="entry name" value="WD REPEAT-CONTAINING PROTEIN POP1"/>
    <property type="match status" value="1"/>
</dbReference>
<dbReference type="PROSITE" id="PS50082">
    <property type="entry name" value="WD_REPEATS_2"/>
    <property type="match status" value="4"/>
</dbReference>
<dbReference type="InterPro" id="IPR020472">
    <property type="entry name" value="WD40_PAC1"/>
</dbReference>
<dbReference type="InterPro" id="IPR007111">
    <property type="entry name" value="NACHT_NTPase"/>
</dbReference>
<accession>A0AAV9U762</accession>
<dbReference type="InterPro" id="IPR019775">
    <property type="entry name" value="WD40_repeat_CS"/>
</dbReference>
<dbReference type="Pfam" id="PF24883">
    <property type="entry name" value="NPHP3_N"/>
    <property type="match status" value="1"/>
</dbReference>
<dbReference type="InterPro" id="IPR050349">
    <property type="entry name" value="WD_LIS1/nudF_dynein_reg"/>
</dbReference>
<organism evidence="5 6">
    <name type="scientific">Orbilia blumenaviensis</name>
    <dbReference type="NCBI Taxonomy" id="1796055"/>
    <lineage>
        <taxon>Eukaryota</taxon>
        <taxon>Fungi</taxon>
        <taxon>Dikarya</taxon>
        <taxon>Ascomycota</taxon>
        <taxon>Pezizomycotina</taxon>
        <taxon>Orbiliomycetes</taxon>
        <taxon>Orbiliales</taxon>
        <taxon>Orbiliaceae</taxon>
        <taxon>Orbilia</taxon>
    </lineage>
</organism>
<proteinExistence type="predicted"/>
<dbReference type="GO" id="GO:0009116">
    <property type="term" value="P:nucleoside metabolic process"/>
    <property type="evidence" value="ECO:0007669"/>
    <property type="project" value="InterPro"/>
</dbReference>
<feature type="repeat" description="WD" evidence="3">
    <location>
        <begin position="1261"/>
        <end position="1302"/>
    </location>
</feature>
<dbReference type="Gene3D" id="3.40.50.1580">
    <property type="entry name" value="Nucleoside phosphorylase domain"/>
    <property type="match status" value="1"/>
</dbReference>
<dbReference type="InterPro" id="IPR015943">
    <property type="entry name" value="WD40/YVTN_repeat-like_dom_sf"/>
</dbReference>
<dbReference type="EMBL" id="JAVHNS010000015">
    <property type="protein sequence ID" value="KAK6334442.1"/>
    <property type="molecule type" value="Genomic_DNA"/>
</dbReference>
<dbReference type="Pfam" id="PF00400">
    <property type="entry name" value="WD40"/>
    <property type="match status" value="6"/>
</dbReference>
<dbReference type="Pfam" id="PF01048">
    <property type="entry name" value="PNP_UDP_1"/>
    <property type="match status" value="1"/>
</dbReference>
<feature type="repeat" description="WD" evidence="3">
    <location>
        <begin position="1220"/>
        <end position="1252"/>
    </location>
</feature>
<protein>
    <recommendedName>
        <fullName evidence="4">NACHT domain-containing protein</fullName>
    </recommendedName>
</protein>
<dbReference type="InterPro" id="IPR027417">
    <property type="entry name" value="P-loop_NTPase"/>
</dbReference>
<dbReference type="SMART" id="SM00320">
    <property type="entry name" value="WD40"/>
    <property type="match status" value="11"/>
</dbReference>
<dbReference type="InterPro" id="IPR056884">
    <property type="entry name" value="NPHP3-like_N"/>
</dbReference>
<evidence type="ECO:0000256" key="1">
    <source>
        <dbReference type="ARBA" id="ARBA00022574"/>
    </source>
</evidence>
<dbReference type="SUPFAM" id="SSF50998">
    <property type="entry name" value="Quinoprotein alcohol dehydrogenase-like"/>
    <property type="match status" value="1"/>
</dbReference>
<dbReference type="InterPro" id="IPR000845">
    <property type="entry name" value="Nucleoside_phosphorylase_d"/>
</dbReference>
<dbReference type="PROSITE" id="PS00678">
    <property type="entry name" value="WD_REPEATS_1"/>
    <property type="match status" value="2"/>
</dbReference>
<evidence type="ECO:0000259" key="4">
    <source>
        <dbReference type="PROSITE" id="PS50837"/>
    </source>
</evidence>
<dbReference type="PROSITE" id="PS50837">
    <property type="entry name" value="NACHT"/>
    <property type="match status" value="1"/>
</dbReference>
<dbReference type="SUPFAM" id="SSF52540">
    <property type="entry name" value="P-loop containing nucleoside triphosphate hydrolases"/>
    <property type="match status" value="1"/>
</dbReference>
<dbReference type="GO" id="GO:0003824">
    <property type="term" value="F:catalytic activity"/>
    <property type="evidence" value="ECO:0007669"/>
    <property type="project" value="InterPro"/>
</dbReference>
<name>A0AAV9U762_9PEZI</name>
<dbReference type="InterPro" id="IPR036322">
    <property type="entry name" value="WD40_repeat_dom_sf"/>
</dbReference>
<dbReference type="Gene3D" id="3.40.50.300">
    <property type="entry name" value="P-loop containing nucleotide triphosphate hydrolases"/>
    <property type="match status" value="1"/>
</dbReference>